<organism evidence="3 4">
    <name type="scientific">Alsobacter ponti</name>
    <dbReference type="NCBI Taxonomy" id="2962936"/>
    <lineage>
        <taxon>Bacteria</taxon>
        <taxon>Pseudomonadati</taxon>
        <taxon>Pseudomonadota</taxon>
        <taxon>Alphaproteobacteria</taxon>
        <taxon>Hyphomicrobiales</taxon>
        <taxon>Alsobacteraceae</taxon>
        <taxon>Alsobacter</taxon>
    </lineage>
</organism>
<evidence type="ECO:0000313" key="4">
    <source>
        <dbReference type="Proteomes" id="UP001205890"/>
    </source>
</evidence>
<accession>A0ABT1LDD6</accession>
<proteinExistence type="predicted"/>
<feature type="compositionally biased region" description="Basic and acidic residues" evidence="1">
    <location>
        <begin position="1"/>
        <end position="12"/>
    </location>
</feature>
<comment type="caution">
    <text evidence="3">The sequence shown here is derived from an EMBL/GenBank/DDBJ whole genome shotgun (WGS) entry which is preliminary data.</text>
</comment>
<feature type="region of interest" description="Disordered" evidence="1">
    <location>
        <begin position="368"/>
        <end position="387"/>
    </location>
</feature>
<protein>
    <submittedName>
        <fullName evidence="3">TIGR03032 family protein</fullName>
    </submittedName>
</protein>
<feature type="domain" description="Conserved hypothetical protein CHP03032" evidence="2">
    <location>
        <begin position="33"/>
        <end position="349"/>
    </location>
</feature>
<dbReference type="SUPFAM" id="SSF50969">
    <property type="entry name" value="YVTN repeat-like/Quinoprotein amine dehydrogenase"/>
    <property type="match status" value="1"/>
</dbReference>
<evidence type="ECO:0000259" key="2">
    <source>
        <dbReference type="Pfam" id="PF16261"/>
    </source>
</evidence>
<dbReference type="Proteomes" id="UP001205890">
    <property type="component" value="Unassembled WGS sequence"/>
</dbReference>
<dbReference type="Pfam" id="PF16261">
    <property type="entry name" value="DUF4915"/>
    <property type="match status" value="1"/>
</dbReference>
<name>A0ABT1LDD6_9HYPH</name>
<dbReference type="NCBIfam" id="TIGR03032">
    <property type="entry name" value="TIGR03032 family protein"/>
    <property type="match status" value="1"/>
</dbReference>
<dbReference type="RefSeq" id="WP_254742949.1">
    <property type="nucleotide sequence ID" value="NZ_JANCLU010000012.1"/>
</dbReference>
<dbReference type="InterPro" id="IPR017481">
    <property type="entry name" value="CHP03032"/>
</dbReference>
<dbReference type="InterPro" id="IPR011044">
    <property type="entry name" value="Quino_amine_DH_bsu"/>
</dbReference>
<dbReference type="EMBL" id="JANCLU010000012">
    <property type="protein sequence ID" value="MCP8939444.1"/>
    <property type="molecule type" value="Genomic_DNA"/>
</dbReference>
<feature type="region of interest" description="Disordered" evidence="1">
    <location>
        <begin position="1"/>
        <end position="22"/>
    </location>
</feature>
<gene>
    <name evidence="3" type="ORF">NK718_13040</name>
</gene>
<sequence>MSETMPEGRIEHAQAGQPPLRPAPKIAFSCSRHFNGWLTDEGISLALTSYKTGLLLFVGAGKSGRPRLFRRAFPRTLGMYVDRETLCLGTLYQILRFRNTLQANQKHGEADRFYVPRTAWITGDIDVHDMALDKEGRLVFVSSLFCCLATTSDTHSFTPLWRPPFISRLAAEDRCHLNGLAMKDGAPAWVTAISETDVADGWRDHRRTGGVVIDVQHGEIVARGLSMPHSPRWHQGRLWLHNSGTGDFGYIDAARGTFEPVAFLPGYLRGLAFHGRYAVVGTSNARGEKRFEGLALDDRITEKQTSPLCGIFVIDTETGDVVHWFVFSSGILELYDVGVIEQCHWPMALGFQTDEICRTYDLAERMPPSALRPNGGAPMPSGDMAVH</sequence>
<evidence type="ECO:0000256" key="1">
    <source>
        <dbReference type="SAM" id="MobiDB-lite"/>
    </source>
</evidence>
<evidence type="ECO:0000313" key="3">
    <source>
        <dbReference type="EMBL" id="MCP8939444.1"/>
    </source>
</evidence>
<reference evidence="3 4" key="1">
    <citation type="submission" date="2022-07" db="EMBL/GenBank/DDBJ databases">
        <authorList>
            <person name="Li W.-J."/>
            <person name="Deng Q.-Q."/>
        </authorList>
    </citation>
    <scope>NUCLEOTIDE SEQUENCE [LARGE SCALE GENOMIC DNA]</scope>
    <source>
        <strain evidence="3 4">SYSU M60028</strain>
    </source>
</reference>
<keyword evidence="4" id="KW-1185">Reference proteome</keyword>